<dbReference type="Proteomes" id="UP001251870">
    <property type="component" value="Unassembled WGS sequence"/>
</dbReference>
<reference evidence="1 2" key="1">
    <citation type="submission" date="2023-09" db="EMBL/GenBank/DDBJ databases">
        <title>Description of three actinobacteria isolated from air of manufacturing shop in a pharmaceutical factory.</title>
        <authorList>
            <person name="Zhang D.-F."/>
        </authorList>
    </citation>
    <scope>NUCLEOTIDE SEQUENCE [LARGE SCALE GENOMIC DNA]</scope>
    <source>
        <strain evidence="1 2">LY-0111</strain>
    </source>
</reference>
<evidence type="ECO:0000313" key="1">
    <source>
        <dbReference type="EMBL" id="MDR8019647.1"/>
    </source>
</evidence>
<evidence type="ECO:0000313" key="2">
    <source>
        <dbReference type="Proteomes" id="UP001251870"/>
    </source>
</evidence>
<gene>
    <name evidence="1" type="ORF">RIL96_08735</name>
</gene>
<name>A0ABU2DT23_9MICC</name>
<proteinExistence type="predicted"/>
<accession>A0ABU2DT23</accession>
<protein>
    <submittedName>
        <fullName evidence="1">Uncharacterized protein</fullName>
    </submittedName>
</protein>
<dbReference type="RefSeq" id="WP_310548637.1">
    <property type="nucleotide sequence ID" value="NZ_JAVKGR010000009.1"/>
</dbReference>
<comment type="caution">
    <text evidence="1">The sequence shown here is derived from an EMBL/GenBank/DDBJ whole genome shotgun (WGS) entry which is preliminary data.</text>
</comment>
<sequence>MKVHFTPRSGEAQSRAAERVVGEVLEAAGYTVEGRSPRAHGGDLFVWDLHGVLTIVEVRSCTIVDADSTIFFDVDKGLRAHRRLAEKMGASRIVVVAVFIDEGAEDATLGALGAEHVEALARRRAEHYVGLLGSKGQKRSRPVKVLWAEDMAELDEVFDLEPGNGAVA</sequence>
<dbReference type="EMBL" id="JAVKGR010000009">
    <property type="protein sequence ID" value="MDR8019647.1"/>
    <property type="molecule type" value="Genomic_DNA"/>
</dbReference>
<keyword evidence="2" id="KW-1185">Reference proteome</keyword>
<organism evidence="1 2">
    <name type="scientific">Nesterenkonia aerolata</name>
    <dbReference type="NCBI Taxonomy" id="3074079"/>
    <lineage>
        <taxon>Bacteria</taxon>
        <taxon>Bacillati</taxon>
        <taxon>Actinomycetota</taxon>
        <taxon>Actinomycetes</taxon>
        <taxon>Micrococcales</taxon>
        <taxon>Micrococcaceae</taxon>
        <taxon>Nesterenkonia</taxon>
    </lineage>
</organism>